<keyword evidence="1" id="KW-0732">Signal</keyword>
<dbReference type="AlphaFoldDB" id="A0A9X0CG38"/>
<comment type="caution">
    <text evidence="2">The sequence shown here is derived from an EMBL/GenBank/DDBJ whole genome shotgun (WGS) entry which is preliminary data.</text>
</comment>
<feature type="chain" id="PRO_5040752573" evidence="1">
    <location>
        <begin position="26"/>
        <end position="75"/>
    </location>
</feature>
<sequence>MFLVGAIPAFASFFAVSLLTHYGDWDPILIGLKKLVNSKRQLIVGRLDEEQTESLINSVIEEETDLRNTGDEIET</sequence>
<keyword evidence="3" id="KW-1185">Reference proteome</keyword>
<accession>A0A9X0CG38</accession>
<proteinExistence type="predicted"/>
<dbReference type="Proteomes" id="UP001163046">
    <property type="component" value="Unassembled WGS sequence"/>
</dbReference>
<name>A0A9X0CG38_9CNID</name>
<protein>
    <submittedName>
        <fullName evidence="2">Uncharacterized protein</fullName>
    </submittedName>
</protein>
<evidence type="ECO:0000313" key="2">
    <source>
        <dbReference type="EMBL" id="KAJ7337219.1"/>
    </source>
</evidence>
<dbReference type="OrthoDB" id="10041630at2759"/>
<evidence type="ECO:0000256" key="1">
    <source>
        <dbReference type="SAM" id="SignalP"/>
    </source>
</evidence>
<feature type="signal peptide" evidence="1">
    <location>
        <begin position="1"/>
        <end position="25"/>
    </location>
</feature>
<evidence type="ECO:0000313" key="3">
    <source>
        <dbReference type="Proteomes" id="UP001163046"/>
    </source>
</evidence>
<reference evidence="2" key="1">
    <citation type="submission" date="2023-01" db="EMBL/GenBank/DDBJ databases">
        <title>Genome assembly of the deep-sea coral Lophelia pertusa.</title>
        <authorList>
            <person name="Herrera S."/>
            <person name="Cordes E."/>
        </authorList>
    </citation>
    <scope>NUCLEOTIDE SEQUENCE</scope>
    <source>
        <strain evidence="2">USNM1676648</strain>
        <tissue evidence="2">Polyp</tissue>
    </source>
</reference>
<gene>
    <name evidence="2" type="ORF">OS493_010076</name>
</gene>
<organism evidence="2 3">
    <name type="scientific">Desmophyllum pertusum</name>
    <dbReference type="NCBI Taxonomy" id="174260"/>
    <lineage>
        <taxon>Eukaryota</taxon>
        <taxon>Metazoa</taxon>
        <taxon>Cnidaria</taxon>
        <taxon>Anthozoa</taxon>
        <taxon>Hexacorallia</taxon>
        <taxon>Scleractinia</taxon>
        <taxon>Caryophylliina</taxon>
        <taxon>Caryophylliidae</taxon>
        <taxon>Desmophyllum</taxon>
    </lineage>
</organism>
<dbReference type="EMBL" id="MU827781">
    <property type="protein sequence ID" value="KAJ7337219.1"/>
    <property type="molecule type" value="Genomic_DNA"/>
</dbReference>